<keyword evidence="2" id="KW-1185">Reference proteome</keyword>
<dbReference type="EMBL" id="CP021059">
    <property type="protein sequence ID" value="ARQ07294.1"/>
    <property type="molecule type" value="Genomic_DNA"/>
</dbReference>
<evidence type="ECO:0000313" key="1">
    <source>
        <dbReference type="EMBL" id="ARQ07294.1"/>
    </source>
</evidence>
<proteinExistence type="predicted"/>
<organism evidence="1 2">
    <name type="scientific">Macrococcoides canis</name>
    <dbReference type="NCBI Taxonomy" id="1855823"/>
    <lineage>
        <taxon>Bacteria</taxon>
        <taxon>Bacillati</taxon>
        <taxon>Bacillota</taxon>
        <taxon>Bacilli</taxon>
        <taxon>Bacillales</taxon>
        <taxon>Staphylococcaceae</taxon>
        <taxon>Macrococcoides</taxon>
    </lineage>
</organism>
<accession>A0A1W7ACI4</accession>
<dbReference type="Proteomes" id="UP000194154">
    <property type="component" value="Chromosome"/>
</dbReference>
<reference evidence="1 2" key="1">
    <citation type="journal article" date="2017" name="Int. J. Syst. Evol. Microbiol.">
        <title>Macrococcus canis sp. nov., a skin bacterium associated with infections in dogs.</title>
        <authorList>
            <person name="Gobeli Brawand S."/>
            <person name="Cotting K."/>
            <person name="Gomez-Sanz E."/>
            <person name="Collaud A."/>
            <person name="Thomann A."/>
            <person name="Brodard I."/>
            <person name="Rodriguez-Campos S."/>
            <person name="Strauss C."/>
            <person name="Perreten V."/>
        </authorList>
    </citation>
    <scope>NUCLEOTIDE SEQUENCE [LARGE SCALE GENOMIC DNA]</scope>
    <source>
        <strain evidence="1 2">KM45013</strain>
    </source>
</reference>
<dbReference type="STRING" id="1855823.MCCS_16570"/>
<protein>
    <submittedName>
        <fullName evidence="1">Uncharacterized protein</fullName>
    </submittedName>
</protein>
<gene>
    <name evidence="1" type="ORF">MCCS_16570</name>
</gene>
<name>A0A1W7ACI4_9STAP</name>
<sequence length="54" mass="6776">MKRMYPRECYKSWFHYLLKIPSPIKIMAYEYNQIKKVEMDILKSLYDLNRQSRD</sequence>
<evidence type="ECO:0000313" key="2">
    <source>
        <dbReference type="Proteomes" id="UP000194154"/>
    </source>
</evidence>
<dbReference type="AlphaFoldDB" id="A0A1W7ACI4"/>
<dbReference type="KEGG" id="mcak:MCCS_16570"/>